<dbReference type="FunFam" id="3.80.10.10:FF:000756">
    <property type="entry name" value="Rab geranylgeranyl transferase like protein"/>
    <property type="match status" value="1"/>
</dbReference>
<dbReference type="InterPro" id="IPR032675">
    <property type="entry name" value="LRR_dom_sf"/>
</dbReference>
<reference evidence="10 11" key="2">
    <citation type="journal article" date="2009" name="PLoS ONE">
        <title>An integrated genetic and cytogenetic map of the cucumber genome.</title>
        <authorList>
            <person name="Ren Y."/>
            <person name="Zhang Z."/>
            <person name="Liu J."/>
            <person name="Staub J.E."/>
            <person name="Han Y."/>
            <person name="Cheng Z."/>
            <person name="Li X."/>
            <person name="Lu J."/>
            <person name="Miao H."/>
            <person name="Kang H."/>
            <person name="Xie B."/>
            <person name="Gu X."/>
            <person name="Wang X."/>
            <person name="Du Y."/>
            <person name="Jin W."/>
            <person name="Huang S."/>
        </authorList>
    </citation>
    <scope>NUCLEOTIDE SEQUENCE [LARGE SCALE GENOMIC DNA]</scope>
    <source>
        <strain evidence="11">cv. 9930</strain>
    </source>
</reference>
<dbReference type="EC" id="2.5.1.60" evidence="2 9"/>
<dbReference type="PROSITE" id="PS51450">
    <property type="entry name" value="LRR"/>
    <property type="match status" value="2"/>
</dbReference>
<dbReference type="PROSITE" id="PS51147">
    <property type="entry name" value="PFTA"/>
    <property type="match status" value="5"/>
</dbReference>
<dbReference type="OMA" id="YNEIGSH"/>
<dbReference type="Proteomes" id="UP000029981">
    <property type="component" value="Chromosome 6"/>
</dbReference>
<dbReference type="Pfam" id="PF13516">
    <property type="entry name" value="LRR_6"/>
    <property type="match status" value="1"/>
</dbReference>
<comment type="function">
    <text evidence="9">Catalyzes the transfer of a geranyl-geranyl moiety from geranyl-geranyl pyrophosphate to cysteines occuring in specific C-terminal amino acid sequences.</text>
</comment>
<dbReference type="InterPro" id="IPR001611">
    <property type="entry name" value="Leu-rich_rpt"/>
</dbReference>
<organism evidence="10 11">
    <name type="scientific">Cucumis sativus</name>
    <name type="common">Cucumber</name>
    <dbReference type="NCBI Taxonomy" id="3659"/>
    <lineage>
        <taxon>Eukaryota</taxon>
        <taxon>Viridiplantae</taxon>
        <taxon>Streptophyta</taxon>
        <taxon>Embryophyta</taxon>
        <taxon>Tracheophyta</taxon>
        <taxon>Spermatophyta</taxon>
        <taxon>Magnoliopsida</taxon>
        <taxon>eudicotyledons</taxon>
        <taxon>Gunneridae</taxon>
        <taxon>Pentapetalae</taxon>
        <taxon>rosids</taxon>
        <taxon>fabids</taxon>
        <taxon>Cucurbitales</taxon>
        <taxon>Cucurbitaceae</taxon>
        <taxon>Benincaseae</taxon>
        <taxon>Cucumis</taxon>
    </lineage>
</organism>
<evidence type="ECO:0000256" key="9">
    <source>
        <dbReference type="RuleBase" id="RU367120"/>
    </source>
</evidence>
<dbReference type="AlphaFoldDB" id="A0A0A0KP31"/>
<dbReference type="GO" id="GO:0004663">
    <property type="term" value="F:Rab geranylgeranyltransferase activity"/>
    <property type="evidence" value="ECO:0007669"/>
    <property type="project" value="UniProtKB-UniRule"/>
</dbReference>
<dbReference type="OrthoDB" id="1658at2759"/>
<evidence type="ECO:0000256" key="5">
    <source>
        <dbReference type="ARBA" id="ARBA00022679"/>
    </source>
</evidence>
<comment type="catalytic activity">
    <reaction evidence="8 9">
        <text>geranylgeranyl diphosphate + L-cysteinyl-[protein] = S-geranylgeranyl-L-cysteinyl-[protein] + diphosphate</text>
        <dbReference type="Rhea" id="RHEA:21240"/>
        <dbReference type="Rhea" id="RHEA-COMP:10131"/>
        <dbReference type="Rhea" id="RHEA-COMP:11537"/>
        <dbReference type="ChEBI" id="CHEBI:29950"/>
        <dbReference type="ChEBI" id="CHEBI:33019"/>
        <dbReference type="ChEBI" id="CHEBI:57533"/>
        <dbReference type="ChEBI" id="CHEBI:86021"/>
        <dbReference type="EC" id="2.5.1.60"/>
    </reaction>
</comment>
<evidence type="ECO:0000256" key="3">
    <source>
        <dbReference type="ARBA" id="ARBA00014772"/>
    </source>
</evidence>
<dbReference type="InterPro" id="IPR002088">
    <property type="entry name" value="Prenyl_trans_a"/>
</dbReference>
<dbReference type="GO" id="GO:0097354">
    <property type="term" value="P:prenylation"/>
    <property type="evidence" value="ECO:0007669"/>
    <property type="project" value="UniProtKB-UniRule"/>
</dbReference>
<evidence type="ECO:0000256" key="1">
    <source>
        <dbReference type="ARBA" id="ARBA00006734"/>
    </source>
</evidence>
<gene>
    <name evidence="10" type="ORF">Csa_6G525330</name>
</gene>
<proteinExistence type="inferred from homology"/>
<evidence type="ECO:0000256" key="7">
    <source>
        <dbReference type="ARBA" id="ARBA00031267"/>
    </source>
</evidence>
<keyword evidence="4 9" id="KW-0637">Prenyltransferase</keyword>
<evidence type="ECO:0000256" key="2">
    <source>
        <dbReference type="ARBA" id="ARBA00012656"/>
    </source>
</evidence>
<name>A0A0A0KP31_CUCSA</name>
<accession>A0A0A0KP31</accession>
<dbReference type="PANTHER" id="PTHR11129">
    <property type="entry name" value="PROTEIN FARNESYLTRANSFERASE ALPHA SUBUNIT/RAB GERANYLGERANYL TRANSFERASE ALPHA SUBUNIT"/>
    <property type="match status" value="1"/>
</dbReference>
<dbReference type="Gramene" id="KGN49446">
    <property type="protein sequence ID" value="KGN49446"/>
    <property type="gene ID" value="Csa_6G525330"/>
</dbReference>
<dbReference type="PANTHER" id="PTHR11129:SF2">
    <property type="entry name" value="GERANYLGERANYL TRANSFERASE TYPE-2 SUBUNIT ALPHA"/>
    <property type="match status" value="1"/>
</dbReference>
<dbReference type="GO" id="GO:0005737">
    <property type="term" value="C:cytoplasm"/>
    <property type="evidence" value="ECO:0000318"/>
    <property type="project" value="GO_Central"/>
</dbReference>
<reference evidence="10 11" key="1">
    <citation type="journal article" date="2009" name="Nat. Genet.">
        <title>The genome of the cucumber, Cucumis sativus L.</title>
        <authorList>
            <person name="Huang S."/>
            <person name="Li R."/>
            <person name="Zhang Z."/>
            <person name="Li L."/>
            <person name="Gu X."/>
            <person name="Fan W."/>
            <person name="Lucas W.J."/>
            <person name="Wang X."/>
            <person name="Xie B."/>
            <person name="Ni P."/>
            <person name="Ren Y."/>
            <person name="Zhu H."/>
            <person name="Li J."/>
            <person name="Lin K."/>
            <person name="Jin W."/>
            <person name="Fei Z."/>
            <person name="Li G."/>
            <person name="Staub J."/>
            <person name="Kilian A."/>
            <person name="van der Vossen E.A."/>
            <person name="Wu Y."/>
            <person name="Guo J."/>
            <person name="He J."/>
            <person name="Jia Z."/>
            <person name="Ren Y."/>
            <person name="Tian G."/>
            <person name="Lu Y."/>
            <person name="Ruan J."/>
            <person name="Qian W."/>
            <person name="Wang M."/>
            <person name="Huang Q."/>
            <person name="Li B."/>
            <person name="Xuan Z."/>
            <person name="Cao J."/>
            <person name="Asan"/>
            <person name="Wu Z."/>
            <person name="Zhang J."/>
            <person name="Cai Q."/>
            <person name="Bai Y."/>
            <person name="Zhao B."/>
            <person name="Han Y."/>
            <person name="Li Y."/>
            <person name="Li X."/>
            <person name="Wang S."/>
            <person name="Shi Q."/>
            <person name="Liu S."/>
            <person name="Cho W.K."/>
            <person name="Kim J.Y."/>
            <person name="Xu Y."/>
            <person name="Heller-Uszynska K."/>
            <person name="Miao H."/>
            <person name="Cheng Z."/>
            <person name="Zhang S."/>
            <person name="Wu J."/>
            <person name="Yang Y."/>
            <person name="Kang H."/>
            <person name="Li M."/>
            <person name="Liang H."/>
            <person name="Ren X."/>
            <person name="Shi Z."/>
            <person name="Wen M."/>
            <person name="Jian M."/>
            <person name="Yang H."/>
            <person name="Zhang G."/>
            <person name="Yang Z."/>
            <person name="Chen R."/>
            <person name="Liu S."/>
            <person name="Li J."/>
            <person name="Ma L."/>
            <person name="Liu H."/>
            <person name="Zhou Y."/>
            <person name="Zhao J."/>
            <person name="Fang X."/>
            <person name="Li G."/>
            <person name="Fang L."/>
            <person name="Li Y."/>
            <person name="Liu D."/>
            <person name="Zheng H."/>
            <person name="Zhang Y."/>
            <person name="Qin N."/>
            <person name="Li Z."/>
            <person name="Yang G."/>
            <person name="Yang S."/>
            <person name="Bolund L."/>
            <person name="Kristiansen K."/>
            <person name="Zheng H."/>
            <person name="Li S."/>
            <person name="Zhang X."/>
            <person name="Yang H."/>
            <person name="Wang J."/>
            <person name="Sun R."/>
            <person name="Zhang B."/>
            <person name="Jiang S."/>
            <person name="Wang J."/>
            <person name="Du Y."/>
            <person name="Li S."/>
        </authorList>
    </citation>
    <scope>NUCLEOTIDE SEQUENCE [LARGE SCALE GENOMIC DNA]</scope>
    <source>
        <strain evidence="11">cv. 9930</strain>
    </source>
</reference>
<dbReference type="KEGG" id="csv:101216457"/>
<dbReference type="Gene3D" id="1.25.40.120">
    <property type="entry name" value="Protein prenylyltransferase"/>
    <property type="match status" value="1"/>
</dbReference>
<dbReference type="EMBL" id="CM002927">
    <property type="protein sequence ID" value="KGN49446.1"/>
    <property type="molecule type" value="Genomic_DNA"/>
</dbReference>
<evidence type="ECO:0000313" key="10">
    <source>
        <dbReference type="EMBL" id="KGN49446.1"/>
    </source>
</evidence>
<evidence type="ECO:0000256" key="4">
    <source>
        <dbReference type="ARBA" id="ARBA00022602"/>
    </source>
</evidence>
<dbReference type="Gene3D" id="3.80.10.10">
    <property type="entry name" value="Ribonuclease Inhibitor"/>
    <property type="match status" value="1"/>
</dbReference>
<comment type="similarity">
    <text evidence="1 9">Belongs to the protein prenyltransferase subunit alpha family.</text>
</comment>
<dbReference type="STRING" id="3659.A0A0A0KP31"/>
<keyword evidence="11" id="KW-1185">Reference proteome</keyword>
<dbReference type="SUPFAM" id="SSF52058">
    <property type="entry name" value="L domain-like"/>
    <property type="match status" value="1"/>
</dbReference>
<keyword evidence="6" id="KW-0677">Repeat</keyword>
<keyword evidence="5 9" id="KW-0808">Transferase</keyword>
<evidence type="ECO:0000313" key="11">
    <source>
        <dbReference type="Proteomes" id="UP000029981"/>
    </source>
</evidence>
<dbReference type="FunFam" id="1.25.40.120:FF:000035">
    <property type="entry name" value="Geranylgeranyl transferase type-2 subunit alpha"/>
    <property type="match status" value="1"/>
</dbReference>
<dbReference type="eggNOG" id="KOG0529">
    <property type="taxonomic scope" value="Eukaryota"/>
</dbReference>
<reference evidence="10 11" key="4">
    <citation type="journal article" date="2011" name="BMC Genomics">
        <title>RNA-Seq improves annotation of protein-coding genes in the cucumber genome.</title>
        <authorList>
            <person name="Li Z."/>
            <person name="Zhang Z."/>
            <person name="Yan P."/>
            <person name="Huang S."/>
            <person name="Fei Z."/>
            <person name="Lin K."/>
        </authorList>
    </citation>
    <scope>NUCLEOTIDE SEQUENCE [LARGE SCALE GENOMIC DNA]</scope>
    <source>
        <strain evidence="11">cv. 9930</strain>
    </source>
</reference>
<evidence type="ECO:0000256" key="6">
    <source>
        <dbReference type="ARBA" id="ARBA00022737"/>
    </source>
</evidence>
<dbReference type="SUPFAM" id="SSF48439">
    <property type="entry name" value="Protein prenylyltransferase"/>
    <property type="match status" value="1"/>
</dbReference>
<dbReference type="Pfam" id="PF01239">
    <property type="entry name" value="PPTA"/>
    <property type="match status" value="5"/>
</dbReference>
<sequence>MHGRPRKPQKPEEAEASAVEAAKLQNLQSQLLANHHQKNYAKEALEVSANLLEMNPDLYTAWNYRKLAVEHYLKESSSDIVSIEAILNEELRVAESALRQNVKSYGAWYHRKYILSKGHSSTDHELRLLGKFQKLDARNFHAWNYRRFVAGLMNIPEDKELKYTTDMIDTNFSNYSAWHNRSALLAKLLNQKAEGYFPMEKVLNEEYELVHQAIFTDPDDQSGWFYHLWLLDQTVKANPPYLVSSWPPHSFNVALSRTRCLDNHTPSPFCSFYSDSGTIPLILYFDQPVQGVDSSSVIVKSTANLRDLIWKPLSKCNRDTSKAWISHLTFPQEELNSEFYSVEVSIGHSQKIASATGFHHVKPTQISFKVAVNFKETPSEDFGNERIRWKDENFTSCGISPHNFPFGSDNSTSEGDYAPSTSEWCVETINNEIALFRELLSETDCKIGKLTLARLLMAHAATSPHANEMIQLEEVLDLYQDLMKFDPSHFHFYKDEHSLVLLQKVTSTRESLLRHCYSYKEQTSPYIDSTACLRLNNLSISRIGCVEKILWVQLLDLSHNELGSIDGLESMQLLSCLSLSNNKIGSFTALEPLRLLKSLKVLDISYNEIGSHSIDTTRYLFSSPLSHSEEIDLSSDEMATNCTDLASYWEAYFLFKDISLMQLDIEGNTISSESFKAFLVKILPKLHWLDGKQVQ</sequence>
<dbReference type="GO" id="GO:0006888">
    <property type="term" value="P:endoplasmic reticulum to Golgi vesicle-mediated transport"/>
    <property type="evidence" value="ECO:0000318"/>
    <property type="project" value="GO_Central"/>
</dbReference>
<reference evidence="10 11" key="3">
    <citation type="journal article" date="2010" name="BMC Genomics">
        <title>Transcriptome sequencing and comparative analysis of cucumber flowers with different sex types.</title>
        <authorList>
            <person name="Guo S."/>
            <person name="Zheng Y."/>
            <person name="Joung J.G."/>
            <person name="Liu S."/>
            <person name="Zhang Z."/>
            <person name="Crasta O.R."/>
            <person name="Sobral B.W."/>
            <person name="Xu Y."/>
            <person name="Huang S."/>
            <person name="Fei Z."/>
        </authorList>
    </citation>
    <scope>NUCLEOTIDE SEQUENCE [LARGE SCALE GENOMIC DNA]</scope>
    <source>
        <strain evidence="11">cv. 9930</strain>
    </source>
</reference>
<protein>
    <recommendedName>
        <fullName evidence="3 9">Geranylgeranyl transferase type-2 subunit alpha</fullName>
        <ecNumber evidence="2 9">2.5.1.60</ecNumber>
    </recommendedName>
    <alternativeName>
        <fullName evidence="7 9">Geranylgeranyl transferase type II subunit alpha</fullName>
    </alternativeName>
</protein>
<evidence type="ECO:0000256" key="8">
    <source>
        <dbReference type="ARBA" id="ARBA00047658"/>
    </source>
</evidence>
<dbReference type="GO" id="GO:0005968">
    <property type="term" value="C:Rab-protein geranylgeranyltransferase complex"/>
    <property type="evidence" value="ECO:0000318"/>
    <property type="project" value="GO_Central"/>
</dbReference>